<comment type="caution">
    <text evidence="1">The sequence shown here is derived from an EMBL/GenBank/DDBJ whole genome shotgun (WGS) entry which is preliminary data.</text>
</comment>
<evidence type="ECO:0000313" key="2">
    <source>
        <dbReference type="Proteomes" id="UP000237194"/>
    </source>
</evidence>
<protein>
    <submittedName>
        <fullName evidence="1">Uncharacterized protein</fullName>
    </submittedName>
</protein>
<evidence type="ECO:0000313" key="1">
    <source>
        <dbReference type="EMBL" id="POF88340.1"/>
    </source>
</evidence>
<dbReference type="Proteomes" id="UP000237194">
    <property type="component" value="Unassembled WGS sequence"/>
</dbReference>
<proteinExistence type="predicted"/>
<dbReference type="AlphaFoldDB" id="A0A2S3WBP0"/>
<organism evidence="1 2">
    <name type="scientific">Pseudomonas putida</name>
    <name type="common">Arthrobacter siderocapsulatus</name>
    <dbReference type="NCBI Taxonomy" id="303"/>
    <lineage>
        <taxon>Bacteria</taxon>
        <taxon>Pseudomonadati</taxon>
        <taxon>Pseudomonadota</taxon>
        <taxon>Gammaproteobacteria</taxon>
        <taxon>Pseudomonadales</taxon>
        <taxon>Pseudomonadaceae</taxon>
        <taxon>Pseudomonas</taxon>
    </lineage>
</organism>
<name>A0A2S3WBP0_PSEPU</name>
<dbReference type="RefSeq" id="WP_103436532.1">
    <property type="nucleotide sequence ID" value="NZ_MIND01000018.1"/>
</dbReference>
<dbReference type="EMBL" id="MIND01000018">
    <property type="protein sequence ID" value="POF88340.1"/>
    <property type="molecule type" value="Genomic_DNA"/>
</dbReference>
<reference evidence="1 2" key="1">
    <citation type="submission" date="2016-08" db="EMBL/GenBank/DDBJ databases">
        <authorList>
            <person name="Seilhamer J.J."/>
        </authorList>
    </citation>
    <scope>NUCLEOTIDE SEQUENCE [LARGE SCALE GENOMIC DNA]</scope>
    <source>
        <strain evidence="1 2">KT-27</strain>
    </source>
</reference>
<sequence length="124" mass="14011">MTDNSTVEVDFYVKRYSNFDLVRIARAVGQGFDDEITAILVNVHISKQSAVGVVFGHTNQGPYGRYADGHLIQTSDILATAKEGRFWVITTITSRYVIATFQRDGGRRSFNEFRRLVGNRYPTT</sequence>
<accession>A0A2S3WBP0</accession>
<gene>
    <name evidence="1" type="ORF">BGP80_10335</name>
</gene>
<reference evidence="1 2" key="2">
    <citation type="submission" date="2018-03" db="EMBL/GenBank/DDBJ databases">
        <title>Draft genome of Pseudomonas putida strain KT-27.</title>
        <authorList>
            <person name="Yoshizawa S."/>
            <person name="Khan N.H."/>
            <person name="Nishimura M."/>
            <person name="Chiura H.X."/>
            <person name="Ogura Y."/>
            <person name="Hayashi T."/>
            <person name="Kogure K."/>
        </authorList>
    </citation>
    <scope>NUCLEOTIDE SEQUENCE [LARGE SCALE GENOMIC DNA]</scope>
    <source>
        <strain evidence="1 2">KT-27</strain>
    </source>
</reference>